<gene>
    <name evidence="1" type="ORF">MRB53_017555</name>
</gene>
<accession>A0ACC2M5E8</accession>
<dbReference type="Proteomes" id="UP001234297">
    <property type="component" value="Chromosome 5"/>
</dbReference>
<proteinExistence type="predicted"/>
<evidence type="ECO:0000313" key="1">
    <source>
        <dbReference type="EMBL" id="KAJ8640861.1"/>
    </source>
</evidence>
<sequence>MLQRNLSLIRECASINDTPTKVLQAEVQPIRSGQGAPVGRRLNYIPCERFAKFGTEGVVALFQVPSPALLRAS</sequence>
<reference evidence="1 2" key="1">
    <citation type="journal article" date="2022" name="Hortic Res">
        <title>A haplotype resolved chromosomal level avocado genome allows analysis of novel avocado genes.</title>
        <authorList>
            <person name="Nath O."/>
            <person name="Fletcher S.J."/>
            <person name="Hayward A."/>
            <person name="Shaw L.M."/>
            <person name="Masouleh A.K."/>
            <person name="Furtado A."/>
            <person name="Henry R.J."/>
            <person name="Mitter N."/>
        </authorList>
    </citation>
    <scope>NUCLEOTIDE SEQUENCE [LARGE SCALE GENOMIC DNA]</scope>
    <source>
        <strain evidence="2">cv. Hass</strain>
    </source>
</reference>
<name>A0ACC2M5E8_PERAE</name>
<protein>
    <submittedName>
        <fullName evidence="1">Uncharacterized protein</fullName>
    </submittedName>
</protein>
<organism evidence="1 2">
    <name type="scientific">Persea americana</name>
    <name type="common">Avocado</name>
    <dbReference type="NCBI Taxonomy" id="3435"/>
    <lineage>
        <taxon>Eukaryota</taxon>
        <taxon>Viridiplantae</taxon>
        <taxon>Streptophyta</taxon>
        <taxon>Embryophyta</taxon>
        <taxon>Tracheophyta</taxon>
        <taxon>Spermatophyta</taxon>
        <taxon>Magnoliopsida</taxon>
        <taxon>Magnoliidae</taxon>
        <taxon>Laurales</taxon>
        <taxon>Lauraceae</taxon>
        <taxon>Persea</taxon>
    </lineage>
</organism>
<dbReference type="EMBL" id="CM056813">
    <property type="protein sequence ID" value="KAJ8640861.1"/>
    <property type="molecule type" value="Genomic_DNA"/>
</dbReference>
<evidence type="ECO:0000313" key="2">
    <source>
        <dbReference type="Proteomes" id="UP001234297"/>
    </source>
</evidence>
<comment type="caution">
    <text evidence="1">The sequence shown here is derived from an EMBL/GenBank/DDBJ whole genome shotgun (WGS) entry which is preliminary data.</text>
</comment>
<keyword evidence="2" id="KW-1185">Reference proteome</keyword>